<gene>
    <name evidence="3" type="ORF">EBB54_07990</name>
    <name evidence="2" type="ORF">FMM80_20825</name>
</gene>
<dbReference type="AlphaFoldDB" id="N2AF83"/>
<keyword evidence="1" id="KW-0812">Transmembrane</keyword>
<evidence type="ECO:0000313" key="3">
    <source>
        <dbReference type="EMBL" id="RRK31309.1"/>
    </source>
</evidence>
<keyword evidence="1" id="KW-1133">Transmembrane helix</keyword>
<proteinExistence type="predicted"/>
<dbReference type="STRING" id="2044587.C824_02523"/>
<accession>A0A3R8LXD4</accession>
<dbReference type="EMBL" id="RHJS01000002">
    <property type="protein sequence ID" value="RRK31309.1"/>
    <property type="molecule type" value="Genomic_DNA"/>
</dbReference>
<organism evidence="3 4">
    <name type="scientific">Schaedlerella arabinosiphila</name>
    <dbReference type="NCBI Taxonomy" id="2044587"/>
    <lineage>
        <taxon>Bacteria</taxon>
        <taxon>Bacillati</taxon>
        <taxon>Bacillota</taxon>
        <taxon>Clostridia</taxon>
        <taxon>Lachnospirales</taxon>
        <taxon>Lachnospiraceae</taxon>
        <taxon>Schaedlerella</taxon>
    </lineage>
</organism>
<feature type="transmembrane region" description="Helical" evidence="1">
    <location>
        <begin position="77"/>
        <end position="100"/>
    </location>
</feature>
<keyword evidence="1" id="KW-0472">Membrane</keyword>
<comment type="caution">
    <text evidence="3">The sequence shown here is derived from an EMBL/GenBank/DDBJ whole genome shotgun (WGS) entry which is preliminary data.</text>
</comment>
<sequence>MDKKKKGQEIENLVIWMLKSLLCAYIISGLLLLLLTFLLYKFNINEGKVAAGIIMIYVVSTFVGGFIIGKLSGTRKFLWGLTCGILYFALLLLVSLGVYRSLQGDGANVVTTFLLCAGGGMLGGMIS</sequence>
<dbReference type="Pfam" id="PF12670">
    <property type="entry name" value="DUF3792"/>
    <property type="match status" value="1"/>
</dbReference>
<dbReference type="EMBL" id="VIRB01000128">
    <property type="protein sequence ID" value="NDO70963.1"/>
    <property type="molecule type" value="Genomic_DNA"/>
</dbReference>
<evidence type="ECO:0000256" key="1">
    <source>
        <dbReference type="SAM" id="Phobius"/>
    </source>
</evidence>
<dbReference type="NCBIfam" id="TIGR04086">
    <property type="entry name" value="TIGR04086_membr"/>
    <property type="match status" value="1"/>
</dbReference>
<dbReference type="Proteomes" id="UP000474104">
    <property type="component" value="Unassembled WGS sequence"/>
</dbReference>
<evidence type="ECO:0000313" key="5">
    <source>
        <dbReference type="Proteomes" id="UP000474104"/>
    </source>
</evidence>
<dbReference type="HOGENOM" id="CLU_149197_2_0_9"/>
<evidence type="ECO:0000313" key="2">
    <source>
        <dbReference type="EMBL" id="NDO70963.1"/>
    </source>
</evidence>
<keyword evidence="4" id="KW-1185">Reference proteome</keyword>
<feature type="transmembrane region" description="Helical" evidence="1">
    <location>
        <begin position="21"/>
        <end position="43"/>
    </location>
</feature>
<dbReference type="Proteomes" id="UP000274920">
    <property type="component" value="Unassembled WGS sequence"/>
</dbReference>
<dbReference type="eggNOG" id="ENOG5032YJ5">
    <property type="taxonomic scope" value="Bacteria"/>
</dbReference>
<dbReference type="OrthoDB" id="1779887at2"/>
<accession>N2AF83</accession>
<evidence type="ECO:0000313" key="4">
    <source>
        <dbReference type="Proteomes" id="UP000274920"/>
    </source>
</evidence>
<feature type="transmembrane region" description="Helical" evidence="1">
    <location>
        <begin position="49"/>
        <end position="68"/>
    </location>
</feature>
<dbReference type="InterPro" id="IPR023804">
    <property type="entry name" value="DUF3792_TM"/>
</dbReference>
<dbReference type="RefSeq" id="WP_004079564.1">
    <property type="nucleotide sequence ID" value="NZ_CASCYM010000042.1"/>
</dbReference>
<feature type="transmembrane region" description="Helical" evidence="1">
    <location>
        <begin position="106"/>
        <end position="126"/>
    </location>
</feature>
<reference evidence="2 5" key="2">
    <citation type="submission" date="2019-07" db="EMBL/GenBank/DDBJ databases">
        <title>Draft genome sequences of 15 bacterial species constituting the stable defined intestinal microbiota of the GM15 gnotobiotic mouse model.</title>
        <authorList>
            <person name="Elie C."/>
            <person name="Mathieu A."/>
            <person name="Saliou A."/>
            <person name="Darnaud M."/>
            <person name="Leulier F."/>
            <person name="Tamellini A."/>
        </authorList>
    </citation>
    <scope>NUCLEOTIDE SEQUENCE [LARGE SCALE GENOMIC DNA]</scope>
    <source>
        <strain evidence="5">ASF 502</strain>
        <strain evidence="2">MD300</strain>
    </source>
</reference>
<name>N2AF83_9FIRM</name>
<reference evidence="3" key="1">
    <citation type="submission" date="2018-10" db="EMBL/GenBank/DDBJ databases">
        <title>Schaedlerella arabinophila gen. nov. sp. nov., isolated from the mouse intestinal tract and comparative analysis with the genome of the closely related altered Schaedler flora strain ASF502.</title>
        <authorList>
            <person name="Miyake S."/>
            <person name="Soh M."/>
            <person name="Seedorf H."/>
        </authorList>
    </citation>
    <scope>NUCLEOTIDE SEQUENCE [LARGE SCALE GENOMIC DNA]</scope>
    <source>
        <strain evidence="3">DSM 106076</strain>
    </source>
</reference>
<protein>
    <submittedName>
        <fullName evidence="3">TIGR04086 family membrane protein</fullName>
    </submittedName>
</protein>